<dbReference type="Pfam" id="PF09361">
    <property type="entry name" value="Phasin_2"/>
    <property type="match status" value="1"/>
</dbReference>
<keyword evidence="4" id="KW-1185">Reference proteome</keyword>
<evidence type="ECO:0000313" key="3">
    <source>
        <dbReference type="EMBL" id="MQT17578.1"/>
    </source>
</evidence>
<dbReference type="AlphaFoldDB" id="A0A7C9GVJ4"/>
<accession>A0A7C9GVJ4</accession>
<evidence type="ECO:0000313" key="4">
    <source>
        <dbReference type="Proteomes" id="UP000481327"/>
    </source>
</evidence>
<proteinExistence type="predicted"/>
<dbReference type="EMBL" id="WIOL01000003">
    <property type="protein sequence ID" value="MQT17578.1"/>
    <property type="molecule type" value="Genomic_DNA"/>
</dbReference>
<name>A0A7C9GVJ4_9SPHN</name>
<dbReference type="OrthoDB" id="8479795at2"/>
<evidence type="ECO:0000259" key="2">
    <source>
        <dbReference type="Pfam" id="PF09361"/>
    </source>
</evidence>
<comment type="caution">
    <text evidence="3">The sequence shown here is derived from an EMBL/GenBank/DDBJ whole genome shotgun (WGS) entry which is preliminary data.</text>
</comment>
<sequence length="246" mass="25893">MTGSKNVTIKRPRPGRAAKTVASEGAASVAERATAVADTAVTVDAAAPAEDQAVPAAPRPLPVLKSVPISPLPNPSYEEPVMATAFENTSETVKSTVNQFNESAESAMSNGKAAMEQVAAQAKDAAEASMKSIEEMTDVARGNVEALLASARAAAAGFETLAQHISEVSRKSFESTTTAARAMTSAKTPNELFQLQSDFAKTQFDVAVSEFSKMTEMMVKLSGEVMEPVQNRVAITTDKMKTAFTK</sequence>
<dbReference type="InterPro" id="IPR010127">
    <property type="entry name" value="Phasin_subfam-1"/>
</dbReference>
<feature type="domain" description="Phasin" evidence="2">
    <location>
        <begin position="134"/>
        <end position="233"/>
    </location>
</feature>
<dbReference type="NCBIfam" id="TIGR01841">
    <property type="entry name" value="phasin"/>
    <property type="match status" value="1"/>
</dbReference>
<reference evidence="3 4" key="1">
    <citation type="submission" date="2019-09" db="EMBL/GenBank/DDBJ databases">
        <title>Polymorphobacter sp. isolated from a lake in China.</title>
        <authorList>
            <person name="Liu Z."/>
        </authorList>
    </citation>
    <scope>NUCLEOTIDE SEQUENCE [LARGE SCALE GENOMIC DNA]</scope>
    <source>
        <strain evidence="3 4">D40P</strain>
    </source>
</reference>
<gene>
    <name evidence="3" type="ORF">F3168_09920</name>
</gene>
<protein>
    <recommendedName>
        <fullName evidence="2">Phasin domain-containing protein</fullName>
    </recommendedName>
</protein>
<dbReference type="InterPro" id="IPR018968">
    <property type="entry name" value="Phasin"/>
</dbReference>
<organism evidence="3 4">
    <name type="scientific">Sandarakinorhabdus fusca</name>
    <dbReference type="NCBI Taxonomy" id="1439888"/>
    <lineage>
        <taxon>Bacteria</taxon>
        <taxon>Pseudomonadati</taxon>
        <taxon>Pseudomonadota</taxon>
        <taxon>Alphaproteobacteria</taxon>
        <taxon>Sphingomonadales</taxon>
        <taxon>Sphingosinicellaceae</taxon>
        <taxon>Sandarakinorhabdus</taxon>
    </lineage>
</organism>
<dbReference type="Proteomes" id="UP000481327">
    <property type="component" value="Unassembled WGS sequence"/>
</dbReference>
<evidence type="ECO:0000256" key="1">
    <source>
        <dbReference type="SAM" id="MobiDB-lite"/>
    </source>
</evidence>
<dbReference type="RefSeq" id="WP_152578025.1">
    <property type="nucleotide sequence ID" value="NZ_JAATJI010000002.1"/>
</dbReference>
<feature type="region of interest" description="Disordered" evidence="1">
    <location>
        <begin position="1"/>
        <end position="23"/>
    </location>
</feature>